<evidence type="ECO:0000313" key="3">
    <source>
        <dbReference type="Proteomes" id="UP000605846"/>
    </source>
</evidence>
<dbReference type="Proteomes" id="UP000605846">
    <property type="component" value="Unassembled WGS sequence"/>
</dbReference>
<keyword evidence="1" id="KW-1133">Transmembrane helix</keyword>
<reference evidence="2" key="1">
    <citation type="submission" date="2020-01" db="EMBL/GenBank/DDBJ databases">
        <title>Genome Sequencing of Three Apophysomyces-Like Fungal Strains Confirms a Novel Fungal Genus in the Mucoromycota with divergent Burkholderia-like Endosymbiotic Bacteria.</title>
        <authorList>
            <person name="Stajich J.E."/>
            <person name="Macias A.M."/>
            <person name="Carter-House D."/>
            <person name="Lovett B."/>
            <person name="Kasson L.R."/>
            <person name="Berry K."/>
            <person name="Grigoriev I."/>
            <person name="Chang Y."/>
            <person name="Spatafora J."/>
            <person name="Kasson M.T."/>
        </authorList>
    </citation>
    <scope>NUCLEOTIDE SEQUENCE</scope>
    <source>
        <strain evidence="2">NRRL A-21654</strain>
    </source>
</reference>
<dbReference type="EMBL" id="JABAYA010000026">
    <property type="protein sequence ID" value="KAF7729316.1"/>
    <property type="molecule type" value="Genomic_DNA"/>
</dbReference>
<organism evidence="2 3">
    <name type="scientific">Apophysomyces ossiformis</name>
    <dbReference type="NCBI Taxonomy" id="679940"/>
    <lineage>
        <taxon>Eukaryota</taxon>
        <taxon>Fungi</taxon>
        <taxon>Fungi incertae sedis</taxon>
        <taxon>Mucoromycota</taxon>
        <taxon>Mucoromycotina</taxon>
        <taxon>Mucoromycetes</taxon>
        <taxon>Mucorales</taxon>
        <taxon>Mucorineae</taxon>
        <taxon>Mucoraceae</taxon>
        <taxon>Apophysomyces</taxon>
    </lineage>
</organism>
<dbReference type="AlphaFoldDB" id="A0A8H7ERA5"/>
<feature type="transmembrane region" description="Helical" evidence="1">
    <location>
        <begin position="136"/>
        <end position="154"/>
    </location>
</feature>
<evidence type="ECO:0000313" key="2">
    <source>
        <dbReference type="EMBL" id="KAF7729316.1"/>
    </source>
</evidence>
<feature type="transmembrane region" description="Helical" evidence="1">
    <location>
        <begin position="166"/>
        <end position="187"/>
    </location>
</feature>
<feature type="transmembrane region" description="Helical" evidence="1">
    <location>
        <begin position="41"/>
        <end position="59"/>
    </location>
</feature>
<comment type="caution">
    <text evidence="2">The sequence shown here is derived from an EMBL/GenBank/DDBJ whole genome shotgun (WGS) entry which is preliminary data.</text>
</comment>
<dbReference type="OrthoDB" id="2446850at2759"/>
<keyword evidence="1" id="KW-0472">Membrane</keyword>
<keyword evidence="3" id="KW-1185">Reference proteome</keyword>
<sequence length="192" mass="22152">MADRPGYIGGYPGNYGNIYDDTYRMQDMDLNLFLMDRNVRLYWVAFLSLWVYWGLFWFLRHVFGDGHMEYAARSEGTGTAAAEAPPTTGLRAWIRRPSVARTHSRLNRASEILRDLVLMLLSVLILNTLARGGTRAVMILAWIFFGFAIFWSIFEASYEHHIARFVYAVIFYGIALAIAGISFRHGFHNIYY</sequence>
<keyword evidence="1" id="KW-0812">Transmembrane</keyword>
<proteinExistence type="predicted"/>
<gene>
    <name evidence="2" type="ORF">EC973_004572</name>
</gene>
<name>A0A8H7ERA5_9FUNG</name>
<accession>A0A8H7ERA5</accession>
<evidence type="ECO:0000256" key="1">
    <source>
        <dbReference type="SAM" id="Phobius"/>
    </source>
</evidence>
<protein>
    <submittedName>
        <fullName evidence="2">Uncharacterized protein</fullName>
    </submittedName>
</protein>